<dbReference type="SMART" id="SM00908">
    <property type="entry name" value="Gal-bind_lectin"/>
    <property type="match status" value="1"/>
</dbReference>
<dbReference type="Gene3D" id="2.60.120.200">
    <property type="match status" value="1"/>
</dbReference>
<proteinExistence type="predicted"/>
<evidence type="ECO:0000259" key="3">
    <source>
        <dbReference type="PROSITE" id="PS51304"/>
    </source>
</evidence>
<protein>
    <recommendedName>
        <fullName evidence="2">Galectin</fullName>
    </recommendedName>
</protein>
<dbReference type="SUPFAM" id="SSF49899">
    <property type="entry name" value="Concanavalin A-like lectins/glucanases"/>
    <property type="match status" value="1"/>
</dbReference>
<keyword evidence="1 2" id="KW-0430">Lectin</keyword>
<dbReference type="PANTHER" id="PTHR11346">
    <property type="entry name" value="GALECTIN"/>
    <property type="match status" value="1"/>
</dbReference>
<dbReference type="PROSITE" id="PS51304">
    <property type="entry name" value="GALECTIN"/>
    <property type="match status" value="1"/>
</dbReference>
<accession>A0A2S2QJI3</accession>
<feature type="domain" description="Galectin" evidence="3">
    <location>
        <begin position="18"/>
        <end position="151"/>
    </location>
</feature>
<evidence type="ECO:0000313" key="4">
    <source>
        <dbReference type="EMBL" id="MBY77915.1"/>
    </source>
</evidence>
<dbReference type="Pfam" id="PF00337">
    <property type="entry name" value="Gal-bind_lectin"/>
    <property type="match status" value="1"/>
</dbReference>
<dbReference type="CDD" id="cd00070">
    <property type="entry name" value="GLECT"/>
    <property type="match status" value="1"/>
</dbReference>
<dbReference type="AlphaFoldDB" id="A0A2S2QJI3"/>
<dbReference type="OrthoDB" id="5795596at2759"/>
<dbReference type="InterPro" id="IPR001079">
    <property type="entry name" value="Galectin_CRD"/>
</dbReference>
<dbReference type="InterPro" id="IPR013320">
    <property type="entry name" value="ConA-like_dom_sf"/>
</dbReference>
<evidence type="ECO:0000256" key="1">
    <source>
        <dbReference type="ARBA" id="ARBA00022734"/>
    </source>
</evidence>
<sequence>MNNYSTNQHQYLNPNVPFCGPIQNGLMPGSVISIRGRTNSSSQRVCVNLQLGPSVAPRDPVALHVALDYNRNLIIRNSIQGQNWGVEESHGPPVSLVRGDCFKLDILCDMNEYKIAFADVHYTEMKHRMPFQSVKYISIDGDAIIYVIEILDPKTNTTTPIGLPGLMPMPRPSPMPGQMPMPGQLPMCGQMPMPGQSPMPGSHIPNYTHSAGNTPMPGIPPGYVPPYTTNSAYPGQTHNSPYLPVSNIY</sequence>
<dbReference type="SMART" id="SM00276">
    <property type="entry name" value="GLECT"/>
    <property type="match status" value="1"/>
</dbReference>
<dbReference type="PANTHER" id="PTHR11346:SF176">
    <property type="entry name" value="32 KDA BETA-GALACTOSIDE-BINDING LECTIN LEC-3"/>
    <property type="match status" value="1"/>
</dbReference>
<dbReference type="InterPro" id="IPR044156">
    <property type="entry name" value="Galectin-like"/>
</dbReference>
<organism evidence="4">
    <name type="scientific">Sipha flava</name>
    <name type="common">yellow sugarcane aphid</name>
    <dbReference type="NCBI Taxonomy" id="143950"/>
    <lineage>
        <taxon>Eukaryota</taxon>
        <taxon>Metazoa</taxon>
        <taxon>Ecdysozoa</taxon>
        <taxon>Arthropoda</taxon>
        <taxon>Hexapoda</taxon>
        <taxon>Insecta</taxon>
        <taxon>Pterygota</taxon>
        <taxon>Neoptera</taxon>
        <taxon>Paraneoptera</taxon>
        <taxon>Hemiptera</taxon>
        <taxon>Sternorrhyncha</taxon>
        <taxon>Aphidomorpha</taxon>
        <taxon>Aphidoidea</taxon>
        <taxon>Aphididae</taxon>
        <taxon>Sipha</taxon>
    </lineage>
</organism>
<gene>
    <name evidence="4" type="primary">lec-1</name>
    <name evidence="4" type="ORF">g.102759</name>
</gene>
<dbReference type="EMBL" id="GGMS01008712">
    <property type="protein sequence ID" value="MBY77915.1"/>
    <property type="molecule type" value="Transcribed_RNA"/>
</dbReference>
<dbReference type="GO" id="GO:0016936">
    <property type="term" value="F:galactoside binding"/>
    <property type="evidence" value="ECO:0007669"/>
    <property type="project" value="TreeGrafter"/>
</dbReference>
<name>A0A2S2QJI3_9HEMI</name>
<reference evidence="4" key="1">
    <citation type="submission" date="2018-04" db="EMBL/GenBank/DDBJ databases">
        <title>Transcriptome assembly of Sipha flava.</title>
        <authorList>
            <person name="Scully E.D."/>
            <person name="Geib S.M."/>
            <person name="Palmer N.A."/>
            <person name="Koch K."/>
            <person name="Bradshaw J."/>
            <person name="Heng-Moss T."/>
            <person name="Sarath G."/>
        </authorList>
    </citation>
    <scope>NUCLEOTIDE SEQUENCE</scope>
</reference>
<evidence type="ECO:0000256" key="2">
    <source>
        <dbReference type="RuleBase" id="RU102079"/>
    </source>
</evidence>
<dbReference type="GO" id="GO:0030246">
    <property type="term" value="F:carbohydrate binding"/>
    <property type="evidence" value="ECO:0007669"/>
    <property type="project" value="UniProtKB-UniRule"/>
</dbReference>